<feature type="domain" description="Protein CR006 P-loop" evidence="1">
    <location>
        <begin position="12"/>
        <end position="756"/>
    </location>
</feature>
<dbReference type="Pfam" id="PF13166">
    <property type="entry name" value="AAA_13"/>
    <property type="match status" value="1"/>
</dbReference>
<name>A0A5E5BPD5_9BURK</name>
<proteinExistence type="predicted"/>
<keyword evidence="3" id="KW-1185">Reference proteome</keyword>
<dbReference type="EMBL" id="CABPST010000004">
    <property type="protein sequence ID" value="VVE88151.1"/>
    <property type="molecule type" value="Genomic_DNA"/>
</dbReference>
<evidence type="ECO:0000313" key="3">
    <source>
        <dbReference type="Proteomes" id="UP000382040"/>
    </source>
</evidence>
<dbReference type="RefSeq" id="WP_150559465.1">
    <property type="nucleotide sequence ID" value="NZ_CABPST010000004.1"/>
</dbReference>
<protein>
    <submittedName>
        <fullName evidence="2">DNA replication and repair protein RecF</fullName>
    </submittedName>
</protein>
<dbReference type="GO" id="GO:0006302">
    <property type="term" value="P:double-strand break repair"/>
    <property type="evidence" value="ECO:0007669"/>
    <property type="project" value="TreeGrafter"/>
</dbReference>
<dbReference type="InterPro" id="IPR027417">
    <property type="entry name" value="P-loop_NTPase"/>
</dbReference>
<dbReference type="AlphaFoldDB" id="A0A5E5BPD5"/>
<dbReference type="PANTHER" id="PTHR32182">
    <property type="entry name" value="DNA REPLICATION AND REPAIR PROTEIN RECF"/>
    <property type="match status" value="1"/>
</dbReference>
<dbReference type="GO" id="GO:0000731">
    <property type="term" value="P:DNA synthesis involved in DNA repair"/>
    <property type="evidence" value="ECO:0007669"/>
    <property type="project" value="TreeGrafter"/>
</dbReference>
<dbReference type="SUPFAM" id="SSF52540">
    <property type="entry name" value="P-loop containing nucleoside triphosphate hydrolases"/>
    <property type="match status" value="1"/>
</dbReference>
<reference evidence="2 3" key="1">
    <citation type="submission" date="2019-08" db="EMBL/GenBank/DDBJ databases">
        <authorList>
            <person name="Peeters C."/>
        </authorList>
    </citation>
    <scope>NUCLEOTIDE SEQUENCE [LARGE SCALE GENOMIC DNA]</scope>
    <source>
        <strain evidence="2 3">LMG 20603</strain>
    </source>
</reference>
<evidence type="ECO:0000313" key="2">
    <source>
        <dbReference type="EMBL" id="VVE88151.1"/>
    </source>
</evidence>
<organism evidence="2 3">
    <name type="scientific">Pandoraea bronchicola</name>
    <dbReference type="NCBI Taxonomy" id="2508287"/>
    <lineage>
        <taxon>Bacteria</taxon>
        <taxon>Pseudomonadati</taxon>
        <taxon>Pseudomonadota</taxon>
        <taxon>Betaproteobacteria</taxon>
        <taxon>Burkholderiales</taxon>
        <taxon>Burkholderiaceae</taxon>
        <taxon>Pandoraea</taxon>
    </lineage>
</organism>
<evidence type="ECO:0000259" key="1">
    <source>
        <dbReference type="Pfam" id="PF13166"/>
    </source>
</evidence>
<dbReference type="OrthoDB" id="9795565at2"/>
<dbReference type="Proteomes" id="UP000382040">
    <property type="component" value="Unassembled WGS sequence"/>
</dbReference>
<sequence length="785" mass="88943">MAITRIQKLQAYRIFRDFEWDGLPDFGRYNLIYGWNGAGKTSLSTLFRSMQRRQSPESGAIEIVVDGKVITGTDFASEKLPPIRVFNRDFVDRNVFETPGHELPPVFYLGEDSSEKQQRILALQAQSDELSIDQKKVSARKAAATDELNAFCTAQARSIRNLLLGDSRYNNYEAPKFKELMRRLSSATALPALLETQQRMEAEEAVAGRPLPKLRVPSFGDLDLVSLTNKLSKELATTVVASTIQELVENPQVANWVERGLHLHSDGQTQCHFCQHELKPERLAALSAHFNDQFNAQQARLARLSAEVDSLRKVARTREIPERSALYPQFTEEYDLALKKLDQHSVYVETYLDSLSRAVEAKKTQPFTEIKLSDYLGLGHSENDSGFWSFVRLLMNGLSAIGVSSGFQAMESIAELVKKHNEHSENFENSAADARKALELDEGLKAFHEWSTRQRAVSALETEFKEVVERLRPLAGQITELQRSIRQHRQPAEELTRELAAYLGRDELRFETRDNGYTVMRGKVPAMHLSEGERTAIAFMYFLKTLEDSDFKLKSGVVVIDDPVSSLDANSLFCAFGYMKERTKEASQLFVLTHNFGFFRQVKNWFNFAGKLKGGLYKPETSKISHFYMLGMSVEDGQRSAYLRTLDSLLHEYESEYHYMFRLVKDGASMAPPTSLAEVYGLPNVARRLLESFLSFRVPGHAGNLKRQMEELVGEPAMMARVIRFLHTHSHMEQVSDPEHDISILSEAPAVLADLLRIVETNDKKHFDAMMALMDERGAEIPTAA</sequence>
<dbReference type="PANTHER" id="PTHR32182:SF22">
    <property type="entry name" value="ATP-DEPENDENT ENDONUCLEASE, OLD FAMILY-RELATED"/>
    <property type="match status" value="1"/>
</dbReference>
<gene>
    <name evidence="2" type="primary">recF</name>
    <name evidence="2" type="ORF">PBR20603_02100</name>
</gene>
<accession>A0A5E5BPD5</accession>
<dbReference type="InterPro" id="IPR026866">
    <property type="entry name" value="CR006_AAA"/>
</dbReference>
<dbReference type="Gene3D" id="3.40.50.300">
    <property type="entry name" value="P-loop containing nucleotide triphosphate hydrolases"/>
    <property type="match status" value="1"/>
</dbReference>